<dbReference type="EMBL" id="CP076132">
    <property type="protein sequence ID" value="QWG00605.1"/>
    <property type="molecule type" value="Genomic_DNA"/>
</dbReference>
<keyword evidence="4" id="KW-1185">Reference proteome</keyword>
<evidence type="ECO:0000313" key="4">
    <source>
        <dbReference type="Proteomes" id="UP000678679"/>
    </source>
</evidence>
<evidence type="ECO:0000313" key="3">
    <source>
        <dbReference type="EMBL" id="QWG00605.1"/>
    </source>
</evidence>
<dbReference type="KEGG" id="fya:KMW28_13185"/>
<proteinExistence type="predicted"/>
<keyword evidence="2" id="KW-1133">Transmembrane helix</keyword>
<name>A0AAX1N373_9BACT</name>
<dbReference type="RefSeq" id="WP_169666080.1">
    <property type="nucleotide sequence ID" value="NZ_CP076132.1"/>
</dbReference>
<keyword evidence="2" id="KW-0812">Transmembrane</keyword>
<keyword evidence="2" id="KW-0472">Membrane</keyword>
<feature type="region of interest" description="Disordered" evidence="1">
    <location>
        <begin position="1"/>
        <end position="20"/>
    </location>
</feature>
<accession>A0AAX1N373</accession>
<feature type="transmembrane region" description="Helical" evidence="2">
    <location>
        <begin position="32"/>
        <end position="55"/>
    </location>
</feature>
<organism evidence="3 4">
    <name type="scientific">Flammeovirga yaeyamensis</name>
    <dbReference type="NCBI Taxonomy" id="367791"/>
    <lineage>
        <taxon>Bacteria</taxon>
        <taxon>Pseudomonadati</taxon>
        <taxon>Bacteroidota</taxon>
        <taxon>Cytophagia</taxon>
        <taxon>Cytophagales</taxon>
        <taxon>Flammeovirgaceae</taxon>
        <taxon>Flammeovirga</taxon>
    </lineage>
</organism>
<reference evidence="3 4" key="1">
    <citation type="submission" date="2021-05" db="EMBL/GenBank/DDBJ databases">
        <title>Comparative genomic studies on the polysaccharide-degrading batcterial strains of the Flammeovirga genus.</title>
        <authorList>
            <person name="Zewei F."/>
            <person name="Zheng Z."/>
            <person name="Yu L."/>
            <person name="Ruyue G."/>
            <person name="Yanhong M."/>
            <person name="Yuanyuan C."/>
            <person name="Jingyan G."/>
            <person name="Wenjun H."/>
        </authorList>
    </citation>
    <scope>NUCLEOTIDE SEQUENCE [LARGE SCALE GENOMIC DNA]</scope>
    <source>
        <strain evidence="3 4">NBRC:100898</strain>
    </source>
</reference>
<sequence length="1605" mass="183717">MDKENPVHNDQQKSKNDLPKKAKSLGRRVANAVLYSFIGLIVLLFIIFGVVHVALNNYAEEIVGEIVLKKGVATATKNKYSVQYDDLDVKLIAGWSIHDFLSSGSITLNNVRFIPDSVFVAKNDSLPWNQKENLIDIHAQNINLQNISLLRAVFQKEIYVGNIVFNGIEAEIHKYKFGKVEETKLKDTDKEKFEGLKKFFVKQKKNFNRYRIGNIEIIDSKIDFIDHTKSTEQQVNIGKLDTKINDVYLDSSTLYQELVPFHVGALEFESQDLKLELEKSPIGISLRKFYFSSYDSSLTVYNTSLYKISDKKTPISGATIPLLSLEGIDIKSFLYDSIVDIRRIEVSQPRVELNLGSTGNKKKLKKKKSEPLPPFIKYIHVQEFSLNNANVPLESPSLGKREIKDFSTHINDITVNNSTLKNKIPLLFSQFDFVLKNQSWSLNNGHYVSVGSVHYHSKYQNLRVYRPYYAPYRISNEVGENAKIKASAKSLKMAKVDYRTFLQQPLDSLLALNTMELNQPNVEVWLPKKKEKSKKTQTPRKYQFIKINSTSINKAKVTLHLPEDSLYNDKKVAVQNFKLHLDTLLLPIHDPLNFKVSNGDVKLYDVQVEDVVDYDIILDKAAFTLADSSFEVHGVNISSQHTENNKVKINTFVDVVFIEQISWRKFLATDSLSVERIFIDIPSADINLPLKQLQEEADATKIKETFVENKPKKTPFKHLQINQFIFLKGPLSVYNPDQSLLVQSNSSGITMDNFRLDKDSINWDELTFQLHDLYFPFEKIHHQARVSEVKLKSSTQDLIIDGLTITPTNEKLNKNYHLLCGINEINVKGIDYHLLTNLKQVVADEINIDGLRGIISINLPQKDSTKVEKKPKVKEKKPLPLQYINVGKINLTADDIALLVNNGPQKNNFVTFYGGEFQLSKIKSYPDSVNHIGDIRPEDFYVTFKGLQLESDENPMKITSSLFVADSKGDSLYLKNTNFTPKMAFQNVANLDSVMSLAIGDLKLKGAGIKPLLFEKKIDVDSVLGKNIYYITPAKRKKKEVKEGTFAEKNFPKEKIEDLLTKFTSIHVGYIDIDSSQISFRSPKQTNTYSRLMEREKSTVVLKQSNITQAKVKRKSERIRRKTKLSKDEKLDLINQILKDTIGQTVEIYPLIPTVLDTAVVKTHKESLLARSSENSLKNIHVTLKEFDINQELLQKEYYVGLKSAVAQVGKNSINLSNGMYSINFDSLSYNSQYQDIYVKNFEVDPNYSKKDFGVVNEFQTDRIEVNIPDLLVRGIHFKKYVYRDSLHLNGLEIDQLNLSAYRDKSIPVDPFKKQPKMPHTLFEEAPITFNLDSITITDSSIDYEEFKGAVENAQMDIDSTGGRSGQFQLNNFTGQIFNITNNTSTLDSIPFAEMFVKGTLMNNGGDLKMYLRMPPLDSLGTYYYEGEVGEMDLVKLNPLIERLEMIKVKDGHLKRMYFKVLADDSLAVGNMQFRYKNLEVDVLKEKEKKDGNLKRNAFFSSVANLLIREENPRFPSMKQGHIYNVRNQNKFIFNYWVKTVLSGVASTLSPLMEPNLKFEIDPVTKEVLRKRTPEEIKELKIEIRYIEKNTKRKQRLKGPLKKVY</sequence>
<dbReference type="Proteomes" id="UP000678679">
    <property type="component" value="Chromosome 1"/>
</dbReference>
<evidence type="ECO:0000256" key="1">
    <source>
        <dbReference type="SAM" id="MobiDB-lite"/>
    </source>
</evidence>
<evidence type="ECO:0000256" key="2">
    <source>
        <dbReference type="SAM" id="Phobius"/>
    </source>
</evidence>
<protein>
    <recommendedName>
        <fullName evidence="5">DUF748 domain-containing protein</fullName>
    </recommendedName>
</protein>
<evidence type="ECO:0008006" key="5">
    <source>
        <dbReference type="Google" id="ProtNLM"/>
    </source>
</evidence>
<gene>
    <name evidence="3" type="ORF">KMW28_13185</name>
</gene>